<name>A0A1N6ZWF9_9EURY</name>
<dbReference type="EMBL" id="FTNP01000001">
    <property type="protein sequence ID" value="SIR31129.1"/>
    <property type="molecule type" value="Genomic_DNA"/>
</dbReference>
<reference evidence="1 2" key="1">
    <citation type="submission" date="2017-01" db="EMBL/GenBank/DDBJ databases">
        <authorList>
            <person name="Mah S.A."/>
            <person name="Swanson W.J."/>
            <person name="Moy G.W."/>
            <person name="Vacquier V.D."/>
        </authorList>
    </citation>
    <scope>NUCLEOTIDE SEQUENCE [LARGE SCALE GENOMIC DNA]</scope>
    <source>
        <strain evidence="1 2">CGMCC 1.8909</strain>
    </source>
</reference>
<proteinExistence type="predicted"/>
<evidence type="ECO:0000313" key="1">
    <source>
        <dbReference type="EMBL" id="SIR31129.1"/>
    </source>
</evidence>
<protein>
    <submittedName>
        <fullName evidence="1">Uncharacterized protein</fullName>
    </submittedName>
</protein>
<gene>
    <name evidence="1" type="ORF">SAMN05421809_0942</name>
</gene>
<keyword evidence="2" id="KW-1185">Reference proteome</keyword>
<accession>A0A1N6ZWF9</accession>
<dbReference type="Proteomes" id="UP000185687">
    <property type="component" value="Unassembled WGS sequence"/>
</dbReference>
<evidence type="ECO:0000313" key="2">
    <source>
        <dbReference type="Proteomes" id="UP000185687"/>
    </source>
</evidence>
<organism evidence="1 2">
    <name type="scientific">Natronorubrum daqingense</name>
    <dbReference type="NCBI Taxonomy" id="588898"/>
    <lineage>
        <taxon>Archaea</taxon>
        <taxon>Methanobacteriati</taxon>
        <taxon>Methanobacteriota</taxon>
        <taxon>Stenosarchaea group</taxon>
        <taxon>Halobacteria</taxon>
        <taxon>Halobacteriales</taxon>
        <taxon>Natrialbaceae</taxon>
        <taxon>Natronorubrum</taxon>
    </lineage>
</organism>
<sequence length="221" mass="24814">MVVSSRVEPRSIRWLVRTHRCHLNTKWLRTVDRRTSGAFLRQCTSTDHRLSDFAVPRSIVASELSLSKHTHTILPAPSPTGPRHRIDTIDDVPSERVTLCSGVLLSAWRILAANRFRERDRRRRGGVSTLDSWVRAFSSVFADSRGNPQLRSSTSSPAIRVASHARPLRPSPDSFYSCSVISIEECKLGRSIDVRVGRPVISTNSNRDVPVVGRLIVSRSR</sequence>
<dbReference type="AlphaFoldDB" id="A0A1N6ZWF9"/>